<dbReference type="GO" id="GO:0008234">
    <property type="term" value="F:cysteine-type peptidase activity"/>
    <property type="evidence" value="ECO:0007669"/>
    <property type="project" value="InterPro"/>
</dbReference>
<dbReference type="PANTHER" id="PTHR12411">
    <property type="entry name" value="CYSTEINE PROTEASE FAMILY C1-RELATED"/>
    <property type="match status" value="1"/>
</dbReference>
<keyword evidence="4" id="KW-1133">Transmembrane helix</keyword>
<evidence type="ECO:0000256" key="4">
    <source>
        <dbReference type="SAM" id="Phobius"/>
    </source>
</evidence>
<dbReference type="SUPFAM" id="SSF54001">
    <property type="entry name" value="Cysteine proteinases"/>
    <property type="match status" value="1"/>
</dbReference>
<dbReference type="InterPro" id="IPR036772">
    <property type="entry name" value="SRCR-like_dom_sf"/>
</dbReference>
<dbReference type="Gene3D" id="3.10.250.10">
    <property type="entry name" value="SRCR-like domain"/>
    <property type="match status" value="1"/>
</dbReference>
<keyword evidence="8" id="KW-1185">Reference proteome</keyword>
<keyword evidence="4" id="KW-0812">Transmembrane</keyword>
<feature type="compositionally biased region" description="Gly residues" evidence="3">
    <location>
        <begin position="540"/>
        <end position="553"/>
    </location>
</feature>
<feature type="chain" id="PRO_5035238298" description="SRCR domain-containing protein" evidence="5">
    <location>
        <begin position="24"/>
        <end position="617"/>
    </location>
</feature>
<keyword evidence="2" id="KW-1015">Disulfide bond</keyword>
<proteinExistence type="inferred from homology"/>
<evidence type="ECO:0000256" key="2">
    <source>
        <dbReference type="ARBA" id="ARBA00023157"/>
    </source>
</evidence>
<evidence type="ECO:0000313" key="8">
    <source>
        <dbReference type="Proteomes" id="UP000751190"/>
    </source>
</evidence>
<comment type="caution">
    <text evidence="7">The sequence shown here is derived from an EMBL/GenBank/DDBJ whole genome shotgun (WGS) entry which is preliminary data.</text>
</comment>
<name>A0A8J6C4Q6_DIALT</name>
<dbReference type="Gene3D" id="3.90.70.10">
    <property type="entry name" value="Cysteine proteinases"/>
    <property type="match status" value="1"/>
</dbReference>
<dbReference type="CDD" id="cd02248">
    <property type="entry name" value="Peptidase_C1A"/>
    <property type="match status" value="1"/>
</dbReference>
<feature type="signal peptide" evidence="5">
    <location>
        <begin position="1"/>
        <end position="23"/>
    </location>
</feature>
<dbReference type="SMART" id="SM00645">
    <property type="entry name" value="Pept_C1"/>
    <property type="match status" value="1"/>
</dbReference>
<accession>A0A8J6C4Q6</accession>
<evidence type="ECO:0000259" key="6">
    <source>
        <dbReference type="PROSITE" id="PS50287"/>
    </source>
</evidence>
<dbReference type="InterPro" id="IPR000668">
    <property type="entry name" value="Peptidase_C1A_C"/>
</dbReference>
<dbReference type="PRINTS" id="PR00705">
    <property type="entry name" value="PAPAIN"/>
</dbReference>
<dbReference type="InterPro" id="IPR039417">
    <property type="entry name" value="Peptidase_C1A_papain-like"/>
</dbReference>
<dbReference type="GO" id="GO:0006508">
    <property type="term" value="P:proteolysis"/>
    <property type="evidence" value="ECO:0007669"/>
    <property type="project" value="InterPro"/>
</dbReference>
<dbReference type="InterPro" id="IPR038765">
    <property type="entry name" value="Papain-like_cys_pep_sf"/>
</dbReference>
<comment type="similarity">
    <text evidence="1">Belongs to the peptidase C1 family.</text>
</comment>
<evidence type="ECO:0000256" key="5">
    <source>
        <dbReference type="SAM" id="SignalP"/>
    </source>
</evidence>
<dbReference type="SUPFAM" id="SSF56487">
    <property type="entry name" value="SRCR-like"/>
    <property type="match status" value="1"/>
</dbReference>
<feature type="region of interest" description="Disordered" evidence="3">
    <location>
        <begin position="506"/>
        <end position="562"/>
    </location>
</feature>
<dbReference type="GO" id="GO:0016020">
    <property type="term" value="C:membrane"/>
    <property type="evidence" value="ECO:0007669"/>
    <property type="project" value="InterPro"/>
</dbReference>
<reference evidence="7" key="1">
    <citation type="submission" date="2021-05" db="EMBL/GenBank/DDBJ databases">
        <title>The genome of the haptophyte Pavlova lutheri (Diacronema luteri, Pavlovales) - a model for lipid biosynthesis in eukaryotic algae.</title>
        <authorList>
            <person name="Hulatt C.J."/>
            <person name="Posewitz M.C."/>
        </authorList>
    </citation>
    <scope>NUCLEOTIDE SEQUENCE</scope>
    <source>
        <strain evidence="7">NIVA-4/92</strain>
    </source>
</reference>
<sequence length="617" mass="63663">MGTAARVVITVGWLAALAPLAWGRQEALEDRLPHLEYARLFDAFHSWSNRLGRTYGSPDAKRTAIEHFYYNRKVVLACNEASVTTGFGCAINGFADESHASFNAARLRPFSKLDMRYAPEATHDASVLPGGHLPSSHDWATSSLLGPVRDQGACAGSYAFAATAAIESLHAIMTGRSQPLSEQMLISCAGGGGCDGDLPHNALGWVHAKGGLSSDASYPYLSTNGSALRCGCCGGAFGLCAPTQPECERALTTGGYFEIPSGDEALLLDAVAQQPVISAVDASAHTFMLYAQGVYEPPAGFGGKNGPSPNHAVVIVGYGQTAGNVAYWKVRNSWGSGWGEDGYVRIRRGTHALGIGSYAVYPATPTAPIRCAAPTDGDVRLSALPRGVVTVYENGAWRALCAEDKHVLVGAGNLVCKQLGYGYAEKAESYHTDATQTLLTGQRVCAQDDVSLLQCANRQNARGCSAMLGVECAPAAPGSAAAQVRTEAGAALQFCGSAYVPGWDAPATPNPARVGNNRHRHQSSTPEPSEDAGDGAADGADGGADGGAGGGADGGRHGGRHGAHAILAQPQPASLAPAHDGELPATALAAAALAAVLAVLSAARVLRARAARRGARV</sequence>
<keyword evidence="5" id="KW-0732">Signal</keyword>
<organism evidence="7 8">
    <name type="scientific">Diacronema lutheri</name>
    <name type="common">Unicellular marine alga</name>
    <name type="synonym">Monochrysis lutheri</name>
    <dbReference type="NCBI Taxonomy" id="2081491"/>
    <lineage>
        <taxon>Eukaryota</taxon>
        <taxon>Haptista</taxon>
        <taxon>Haptophyta</taxon>
        <taxon>Pavlovophyceae</taxon>
        <taxon>Pavlovales</taxon>
        <taxon>Pavlovaceae</taxon>
        <taxon>Diacronema</taxon>
    </lineage>
</organism>
<evidence type="ECO:0000256" key="1">
    <source>
        <dbReference type="ARBA" id="ARBA00008455"/>
    </source>
</evidence>
<feature type="transmembrane region" description="Helical" evidence="4">
    <location>
        <begin position="587"/>
        <end position="606"/>
    </location>
</feature>
<dbReference type="EMBL" id="JAGTXO010000033">
    <property type="protein sequence ID" value="KAG8460419.1"/>
    <property type="molecule type" value="Genomic_DNA"/>
</dbReference>
<keyword evidence="4" id="KW-0472">Membrane</keyword>
<dbReference type="Pfam" id="PF00530">
    <property type="entry name" value="SRCR"/>
    <property type="match status" value="1"/>
</dbReference>
<evidence type="ECO:0000313" key="7">
    <source>
        <dbReference type="EMBL" id="KAG8460419.1"/>
    </source>
</evidence>
<gene>
    <name evidence="7" type="ORF">KFE25_011910</name>
</gene>
<feature type="domain" description="SRCR" evidence="6">
    <location>
        <begin position="369"/>
        <end position="473"/>
    </location>
</feature>
<evidence type="ECO:0000256" key="3">
    <source>
        <dbReference type="SAM" id="MobiDB-lite"/>
    </source>
</evidence>
<dbReference type="InterPro" id="IPR001190">
    <property type="entry name" value="SRCR"/>
</dbReference>
<dbReference type="AlphaFoldDB" id="A0A8J6C4Q6"/>
<dbReference type="InterPro" id="IPR013128">
    <property type="entry name" value="Peptidase_C1A"/>
</dbReference>
<dbReference type="OrthoDB" id="2445485at2759"/>
<dbReference type="OMA" id="APEATHD"/>
<dbReference type="Proteomes" id="UP000751190">
    <property type="component" value="Unassembled WGS sequence"/>
</dbReference>
<dbReference type="Pfam" id="PF00112">
    <property type="entry name" value="Peptidase_C1"/>
    <property type="match status" value="1"/>
</dbReference>
<protein>
    <recommendedName>
        <fullName evidence="6">SRCR domain-containing protein</fullName>
    </recommendedName>
</protein>
<dbReference type="SMART" id="SM00202">
    <property type="entry name" value="SR"/>
    <property type="match status" value="1"/>
</dbReference>
<dbReference type="PROSITE" id="PS50287">
    <property type="entry name" value="SRCR_2"/>
    <property type="match status" value="1"/>
</dbReference>